<evidence type="ECO:0000313" key="2">
    <source>
        <dbReference type="Proteomes" id="UP000503129"/>
    </source>
</evidence>
<reference evidence="1 2" key="1">
    <citation type="submission" date="2018-06" db="EMBL/GenBank/DDBJ databases">
        <title>Comparative genomics of Brasilonema spp. strains.</title>
        <authorList>
            <person name="Alvarenga D.O."/>
            <person name="Fiore M.F."/>
            <person name="Varani A.M."/>
        </authorList>
    </citation>
    <scope>NUCLEOTIDE SEQUENCE [LARGE SCALE GENOMIC DNA]</scope>
    <source>
        <strain evidence="1 2">CENA114</strain>
    </source>
</reference>
<evidence type="ECO:0000313" key="1">
    <source>
        <dbReference type="EMBL" id="QDL12396.1"/>
    </source>
</evidence>
<gene>
    <name evidence="1" type="ORF">DP114_23605</name>
</gene>
<name>A0A856MT22_9CYAN</name>
<accession>A0A856MT22</accession>
<keyword evidence="2" id="KW-1185">Reference proteome</keyword>
<dbReference type="Proteomes" id="UP000503129">
    <property type="component" value="Chromosome"/>
</dbReference>
<organism evidence="1 2">
    <name type="scientific">Brasilonema sennae CENA114</name>
    <dbReference type="NCBI Taxonomy" id="415709"/>
    <lineage>
        <taxon>Bacteria</taxon>
        <taxon>Bacillati</taxon>
        <taxon>Cyanobacteriota</taxon>
        <taxon>Cyanophyceae</taxon>
        <taxon>Nostocales</taxon>
        <taxon>Scytonemataceae</taxon>
        <taxon>Brasilonema</taxon>
        <taxon>Bromeliae group (in: Brasilonema)</taxon>
    </lineage>
</organism>
<protein>
    <submittedName>
        <fullName evidence="1">Uncharacterized protein</fullName>
    </submittedName>
</protein>
<dbReference type="KEGG" id="bsen:DP114_23605"/>
<proteinExistence type="predicted"/>
<dbReference type="EMBL" id="CP030118">
    <property type="protein sequence ID" value="QDL12396.1"/>
    <property type="molecule type" value="Genomic_DNA"/>
</dbReference>
<dbReference type="AlphaFoldDB" id="A0A856MT22"/>
<sequence length="73" mass="8220">MLYLTWSVIENTSSTELLNLTDTALIRLLLKQIAAKMLLTGEEVCALYDYIGSRTPLIRDIADSRLVSNTYPI</sequence>